<evidence type="ECO:0000313" key="2">
    <source>
        <dbReference type="Proteomes" id="UP000814033"/>
    </source>
</evidence>
<reference evidence="1" key="1">
    <citation type="submission" date="2021-02" db="EMBL/GenBank/DDBJ databases">
        <authorList>
            <consortium name="DOE Joint Genome Institute"/>
            <person name="Ahrendt S."/>
            <person name="Looney B.P."/>
            <person name="Miyauchi S."/>
            <person name="Morin E."/>
            <person name="Drula E."/>
            <person name="Courty P.E."/>
            <person name="Chicoki N."/>
            <person name="Fauchery L."/>
            <person name="Kohler A."/>
            <person name="Kuo A."/>
            <person name="Labutti K."/>
            <person name="Pangilinan J."/>
            <person name="Lipzen A."/>
            <person name="Riley R."/>
            <person name="Andreopoulos W."/>
            <person name="He G."/>
            <person name="Johnson J."/>
            <person name="Barry K.W."/>
            <person name="Grigoriev I.V."/>
            <person name="Nagy L."/>
            <person name="Hibbett D."/>
            <person name="Henrissat B."/>
            <person name="Matheny P.B."/>
            <person name="Labbe J."/>
            <person name="Martin F."/>
        </authorList>
    </citation>
    <scope>NUCLEOTIDE SEQUENCE</scope>
    <source>
        <strain evidence="1">FP105234-sp</strain>
    </source>
</reference>
<reference evidence="1" key="2">
    <citation type="journal article" date="2022" name="New Phytol.">
        <title>Evolutionary transition to the ectomycorrhizal habit in the genomes of a hyperdiverse lineage of mushroom-forming fungi.</title>
        <authorList>
            <person name="Looney B."/>
            <person name="Miyauchi S."/>
            <person name="Morin E."/>
            <person name="Drula E."/>
            <person name="Courty P.E."/>
            <person name="Kohler A."/>
            <person name="Kuo A."/>
            <person name="LaButti K."/>
            <person name="Pangilinan J."/>
            <person name="Lipzen A."/>
            <person name="Riley R."/>
            <person name="Andreopoulos W."/>
            <person name="He G."/>
            <person name="Johnson J."/>
            <person name="Nolan M."/>
            <person name="Tritt A."/>
            <person name="Barry K.W."/>
            <person name="Grigoriev I.V."/>
            <person name="Nagy L.G."/>
            <person name="Hibbett D."/>
            <person name="Henrissat B."/>
            <person name="Matheny P.B."/>
            <person name="Labbe J."/>
            <person name="Martin F.M."/>
        </authorList>
    </citation>
    <scope>NUCLEOTIDE SEQUENCE</scope>
    <source>
        <strain evidence="1">FP105234-sp</strain>
    </source>
</reference>
<name>A0ACB8R531_9AGAM</name>
<dbReference type="Proteomes" id="UP000814033">
    <property type="component" value="Unassembled WGS sequence"/>
</dbReference>
<organism evidence="1 2">
    <name type="scientific">Auriscalpium vulgare</name>
    <dbReference type="NCBI Taxonomy" id="40419"/>
    <lineage>
        <taxon>Eukaryota</taxon>
        <taxon>Fungi</taxon>
        <taxon>Dikarya</taxon>
        <taxon>Basidiomycota</taxon>
        <taxon>Agaricomycotina</taxon>
        <taxon>Agaricomycetes</taxon>
        <taxon>Russulales</taxon>
        <taxon>Auriscalpiaceae</taxon>
        <taxon>Auriscalpium</taxon>
    </lineage>
</organism>
<dbReference type="EMBL" id="MU276432">
    <property type="protein sequence ID" value="KAI0038706.1"/>
    <property type="molecule type" value="Genomic_DNA"/>
</dbReference>
<proteinExistence type="predicted"/>
<sequence>MPTATDKAKQKSCVYSSLERSKRQLVYHHCDIFRLPERTWYPPSTWKRMLYDRPHEEIVLNAYRWLTENYRDGDGDHIFLFVEAPHATTFMDYLKVGLVKEESISQIDNQQQSSHGANTWWDNACRNFEKKGHIRQVVEVYFLRTWESDSSSTVKDTPVKYIIRRPRRVCRRQPISTAHAGQACPSITPLKRLQQRRGSPATRFLERIPALRTRDEAQRQLVGHPLIIALGTAGRDVIEAHFGEDEGREFREEALHLGWTGVRGKNGSAERHSGFGCSDCEAAKPGCAPHQEMWIWKFEGKRSANAKLAQAHKLPQDIVIA</sequence>
<keyword evidence="2" id="KW-1185">Reference proteome</keyword>
<protein>
    <submittedName>
        <fullName evidence="1">Uncharacterized protein</fullName>
    </submittedName>
</protein>
<accession>A0ACB8R531</accession>
<comment type="caution">
    <text evidence="1">The sequence shown here is derived from an EMBL/GenBank/DDBJ whole genome shotgun (WGS) entry which is preliminary data.</text>
</comment>
<evidence type="ECO:0000313" key="1">
    <source>
        <dbReference type="EMBL" id="KAI0038706.1"/>
    </source>
</evidence>
<gene>
    <name evidence="1" type="ORF">FA95DRAFT_1578042</name>
</gene>